<dbReference type="Pfam" id="PF00069">
    <property type="entry name" value="Pkinase"/>
    <property type="match status" value="1"/>
</dbReference>
<dbReference type="Gene3D" id="3.30.200.20">
    <property type="entry name" value="Phosphorylase Kinase, domain 1"/>
    <property type="match status" value="1"/>
</dbReference>
<dbReference type="Gene3D" id="1.10.510.10">
    <property type="entry name" value="Transferase(Phosphotransferase) domain 1"/>
    <property type="match status" value="1"/>
</dbReference>
<organism evidence="2 3">
    <name type="scientific">Pseudonocardia adelaidensis</name>
    <dbReference type="NCBI Taxonomy" id="648754"/>
    <lineage>
        <taxon>Bacteria</taxon>
        <taxon>Bacillati</taxon>
        <taxon>Actinomycetota</taxon>
        <taxon>Actinomycetes</taxon>
        <taxon>Pseudonocardiales</taxon>
        <taxon>Pseudonocardiaceae</taxon>
        <taxon>Pseudonocardia</taxon>
    </lineage>
</organism>
<dbReference type="EMBL" id="BAABJO010000022">
    <property type="protein sequence ID" value="GAA5130533.1"/>
    <property type="molecule type" value="Genomic_DNA"/>
</dbReference>
<comment type="caution">
    <text evidence="2">The sequence shown here is derived from an EMBL/GenBank/DDBJ whole genome shotgun (WGS) entry which is preliminary data.</text>
</comment>
<dbReference type="Proteomes" id="UP001500804">
    <property type="component" value="Unassembled WGS sequence"/>
</dbReference>
<evidence type="ECO:0000259" key="1">
    <source>
        <dbReference type="PROSITE" id="PS50011"/>
    </source>
</evidence>
<protein>
    <recommendedName>
        <fullName evidence="1">Protein kinase domain-containing protein</fullName>
    </recommendedName>
</protein>
<dbReference type="InterPro" id="IPR011009">
    <property type="entry name" value="Kinase-like_dom_sf"/>
</dbReference>
<reference evidence="3" key="1">
    <citation type="journal article" date="2019" name="Int. J. Syst. Evol. Microbiol.">
        <title>The Global Catalogue of Microorganisms (GCM) 10K type strain sequencing project: providing services to taxonomists for standard genome sequencing and annotation.</title>
        <authorList>
            <consortium name="The Broad Institute Genomics Platform"/>
            <consortium name="The Broad Institute Genome Sequencing Center for Infectious Disease"/>
            <person name="Wu L."/>
            <person name="Ma J."/>
        </authorList>
    </citation>
    <scope>NUCLEOTIDE SEQUENCE [LARGE SCALE GENOMIC DNA]</scope>
    <source>
        <strain evidence="3">JCM 18302</strain>
    </source>
</reference>
<dbReference type="PROSITE" id="PS50011">
    <property type="entry name" value="PROTEIN_KINASE_DOM"/>
    <property type="match status" value="1"/>
</dbReference>
<accession>A0ABP9NQW6</accession>
<keyword evidence="3" id="KW-1185">Reference proteome</keyword>
<proteinExistence type="predicted"/>
<dbReference type="SUPFAM" id="SSF56112">
    <property type="entry name" value="Protein kinase-like (PK-like)"/>
    <property type="match status" value="1"/>
</dbReference>
<sequence length="279" mass="28857">MDPSTTLAPASIADYEVVGLLGEGPHARCYVARPPARSGELVAVKVFTERVGEPAFDRAVQELRAVAAVGSPHVVPVFDAVLGENFAYAMEYLPLGSLAEQQAIRPASAEVLAALEHAARGAHALHEAGIVHGGIHPGNVLLAEEANGTLGGRLAEPGLARVLMPGAVVPGAGRGGVLEFRDPDLLDGASPSRRTEVWALGATIHRVLSGGGLYGELPGHPLGAIRELRSTSPQVRPGLEPGEAAVVRDCIAEGAGRLRTAADVADRLAALRLRAQPGR</sequence>
<name>A0ABP9NQW6_9PSEU</name>
<dbReference type="InterPro" id="IPR000719">
    <property type="entry name" value="Prot_kinase_dom"/>
</dbReference>
<feature type="domain" description="Protein kinase" evidence="1">
    <location>
        <begin position="15"/>
        <end position="279"/>
    </location>
</feature>
<dbReference type="RefSeq" id="WP_345608066.1">
    <property type="nucleotide sequence ID" value="NZ_BAABJO010000022.1"/>
</dbReference>
<dbReference type="PANTHER" id="PTHR48011:SF4">
    <property type="entry name" value="MITOGEN-ACTIVATED PROTEIN KINASE KINASE KINASE 19"/>
    <property type="match status" value="1"/>
</dbReference>
<evidence type="ECO:0000313" key="3">
    <source>
        <dbReference type="Proteomes" id="UP001500804"/>
    </source>
</evidence>
<dbReference type="InterPro" id="IPR052751">
    <property type="entry name" value="Plant_MAPKKK"/>
</dbReference>
<dbReference type="PANTHER" id="PTHR48011">
    <property type="entry name" value="CCR4-NOT TRANSCRIPTIONAL COMPLEX SUBUNIT CAF120-RELATED"/>
    <property type="match status" value="1"/>
</dbReference>
<gene>
    <name evidence="2" type="ORF">GCM10023320_52580</name>
</gene>
<dbReference type="SMART" id="SM00220">
    <property type="entry name" value="S_TKc"/>
    <property type="match status" value="1"/>
</dbReference>
<evidence type="ECO:0000313" key="2">
    <source>
        <dbReference type="EMBL" id="GAA5130533.1"/>
    </source>
</evidence>